<dbReference type="Proteomes" id="UP001321804">
    <property type="component" value="Chromosome"/>
</dbReference>
<dbReference type="GO" id="GO:0015744">
    <property type="term" value="P:succinate transport"/>
    <property type="evidence" value="ECO:0007669"/>
    <property type="project" value="TreeGrafter"/>
</dbReference>
<dbReference type="RefSeq" id="WP_317697876.1">
    <property type="nucleotide sequence ID" value="NZ_AP026801.1"/>
</dbReference>
<keyword evidence="6 8" id="KW-0472">Membrane</keyword>
<evidence type="ECO:0000256" key="1">
    <source>
        <dbReference type="ARBA" id="ARBA00004651"/>
    </source>
</evidence>
<dbReference type="GO" id="GO:0005886">
    <property type="term" value="C:plasma membrane"/>
    <property type="evidence" value="ECO:0007669"/>
    <property type="project" value="UniProtKB-SubCell"/>
</dbReference>
<evidence type="ECO:0000256" key="4">
    <source>
        <dbReference type="ARBA" id="ARBA00022692"/>
    </source>
</evidence>
<feature type="transmembrane region" description="Helical" evidence="8">
    <location>
        <begin position="116"/>
        <end position="136"/>
    </location>
</feature>
<feature type="transmembrane region" description="Helical" evidence="8">
    <location>
        <begin position="53"/>
        <end position="73"/>
    </location>
</feature>
<evidence type="ECO:0000313" key="11">
    <source>
        <dbReference type="Proteomes" id="UP001321804"/>
    </source>
</evidence>
<evidence type="ECO:0000256" key="8">
    <source>
        <dbReference type="SAM" id="Phobius"/>
    </source>
</evidence>
<evidence type="ECO:0000256" key="5">
    <source>
        <dbReference type="ARBA" id="ARBA00022989"/>
    </source>
</evidence>
<keyword evidence="11" id="KW-1185">Reference proteome</keyword>
<dbReference type="InterPro" id="IPR024528">
    <property type="entry name" value="ThrE_2"/>
</dbReference>
<sequence>MIMEILTNLILSYIGSVSFGIIINVPHRLLNAAGLTGVCGWMTYLLFHDLNLGIFISNFMGALVIGLISYLFAKYKKVPILNFNVSGLICLAPGALTYKGVHDTVFNGVNSGLNVVVRVMIVILALAVGTMLSQLIDEAFKRIIKKIRA</sequence>
<dbReference type="KEGG" id="xak:KIMC2_05970"/>
<evidence type="ECO:0000256" key="6">
    <source>
        <dbReference type="ARBA" id="ARBA00023136"/>
    </source>
</evidence>
<comment type="subcellular location">
    <subcellularLocation>
        <location evidence="1">Cell membrane</location>
        <topology evidence="1">Multi-pass membrane protein</topology>
    </subcellularLocation>
</comment>
<evidence type="ECO:0000256" key="2">
    <source>
        <dbReference type="ARBA" id="ARBA00022475"/>
    </source>
</evidence>
<evidence type="ECO:0000256" key="7">
    <source>
        <dbReference type="ARBA" id="ARBA00034125"/>
    </source>
</evidence>
<feature type="transmembrane region" description="Helical" evidence="8">
    <location>
        <begin position="6"/>
        <end position="23"/>
    </location>
</feature>
<evidence type="ECO:0000313" key="10">
    <source>
        <dbReference type="EMBL" id="BDR56035.1"/>
    </source>
</evidence>
<keyword evidence="4 8" id="KW-0812">Transmembrane</keyword>
<dbReference type="EMBL" id="AP026801">
    <property type="protein sequence ID" value="BDR56035.1"/>
    <property type="molecule type" value="Genomic_DNA"/>
</dbReference>
<evidence type="ECO:0000259" key="9">
    <source>
        <dbReference type="Pfam" id="PF12821"/>
    </source>
</evidence>
<keyword evidence="2" id="KW-1003">Cell membrane</keyword>
<dbReference type="Pfam" id="PF12821">
    <property type="entry name" value="ThrE_2"/>
    <property type="match status" value="1"/>
</dbReference>
<organism evidence="10 11">
    <name type="scientific">Xylocopilactobacillus apis</name>
    <dbReference type="NCBI Taxonomy" id="2932183"/>
    <lineage>
        <taxon>Bacteria</taxon>
        <taxon>Bacillati</taxon>
        <taxon>Bacillota</taxon>
        <taxon>Bacilli</taxon>
        <taxon>Lactobacillales</taxon>
        <taxon>Lactobacillaceae</taxon>
        <taxon>Xylocopilactobacillus</taxon>
    </lineage>
</organism>
<name>A0AAU9D3P5_9LACO</name>
<keyword evidence="3" id="KW-0997">Cell inner membrane</keyword>
<evidence type="ECO:0000256" key="3">
    <source>
        <dbReference type="ARBA" id="ARBA00022519"/>
    </source>
</evidence>
<reference evidence="10 11" key="1">
    <citation type="journal article" date="2023" name="Microbiol. Spectr.">
        <title>Symbiosis of Carpenter Bees with Uncharacterized Lactic Acid Bacteria Showing NAD Auxotrophy.</title>
        <authorList>
            <person name="Kawasaki S."/>
            <person name="Ozawa K."/>
            <person name="Mori T."/>
            <person name="Yamamoto A."/>
            <person name="Ito M."/>
            <person name="Ohkuma M."/>
            <person name="Sakamoto M."/>
            <person name="Matsutani M."/>
        </authorList>
    </citation>
    <scope>NUCLEOTIDE SEQUENCE [LARGE SCALE GENOMIC DNA]</scope>
    <source>
        <strain evidence="10 11">KimC2</strain>
    </source>
</reference>
<feature type="transmembrane region" description="Helical" evidence="8">
    <location>
        <begin position="80"/>
        <end position="96"/>
    </location>
</feature>
<feature type="domain" description="Threonine/Serine exporter ThrE" evidence="9">
    <location>
        <begin position="9"/>
        <end position="136"/>
    </location>
</feature>
<accession>A0AAU9D3P5</accession>
<dbReference type="PANTHER" id="PTHR34390">
    <property type="entry name" value="UPF0442 PROTEIN YJJB-RELATED"/>
    <property type="match status" value="1"/>
</dbReference>
<dbReference type="AlphaFoldDB" id="A0AAU9D3P5"/>
<gene>
    <name evidence="10" type="ORF">KIMC2_05970</name>
</gene>
<protein>
    <submittedName>
        <fullName evidence="10">Membrane protein</fullName>
    </submittedName>
</protein>
<comment type="similarity">
    <text evidence="7">Belongs to the ThrE exporter (TC 2.A.79) family.</text>
</comment>
<proteinExistence type="inferred from homology"/>
<keyword evidence="5 8" id="KW-1133">Transmembrane helix</keyword>
<dbReference type="PANTHER" id="PTHR34390:SF1">
    <property type="entry name" value="SUCCINATE TRANSPORTER SUBUNIT YJJB-RELATED"/>
    <property type="match status" value="1"/>
</dbReference>
<dbReference type="InterPro" id="IPR050539">
    <property type="entry name" value="ThrE_Dicarb/AminoAcid_Exp"/>
</dbReference>